<dbReference type="AlphaFoldDB" id="A0A0C2MT03"/>
<organism evidence="9 10">
    <name type="scientific">Thelohanellus kitauei</name>
    <name type="common">Myxosporean</name>
    <dbReference type="NCBI Taxonomy" id="669202"/>
    <lineage>
        <taxon>Eukaryota</taxon>
        <taxon>Metazoa</taxon>
        <taxon>Cnidaria</taxon>
        <taxon>Myxozoa</taxon>
        <taxon>Myxosporea</taxon>
        <taxon>Bivalvulida</taxon>
        <taxon>Platysporina</taxon>
        <taxon>Myxobolidae</taxon>
        <taxon>Thelohanellus</taxon>
    </lineage>
</organism>
<evidence type="ECO:0000256" key="6">
    <source>
        <dbReference type="ARBA" id="ARBA00023212"/>
    </source>
</evidence>
<dbReference type="GO" id="GO:0030016">
    <property type="term" value="C:myofibril"/>
    <property type="evidence" value="ECO:0007669"/>
    <property type="project" value="TreeGrafter"/>
</dbReference>
<evidence type="ECO:0000256" key="2">
    <source>
        <dbReference type="ARBA" id="ARBA00009557"/>
    </source>
</evidence>
<dbReference type="OrthoDB" id="10006997at2759"/>
<keyword evidence="4" id="KW-0677">Repeat</keyword>
<evidence type="ECO:0000259" key="8">
    <source>
        <dbReference type="PROSITE" id="PS51263"/>
    </source>
</evidence>
<sequence>MNGIKLSDVNYQAYKDHQTMKTVETPLTMMETFKETLKTQEHNYKGVDAVSQSLPSLKLNLDPKLTEAFTSFNAGEFNYLQSGINLEIENIEMMHLKNVKLEDLEKLGSSDEPRFHFIHYHYEYEGEPKSAKIFVYTVPGFKASIKARMIYSTCRSYLIDYYEKHYSRFDKKLEIDNINEITHESLIDEIHPVTAAPIATFSKPKRPGRV</sequence>
<dbReference type="EMBL" id="JWZT01003221">
    <property type="protein sequence ID" value="KII67350.1"/>
    <property type="molecule type" value="Genomic_DNA"/>
</dbReference>
<name>A0A0C2MT03_THEKT</name>
<dbReference type="SUPFAM" id="SSF55753">
    <property type="entry name" value="Actin depolymerizing proteins"/>
    <property type="match status" value="1"/>
</dbReference>
<dbReference type="GO" id="GO:0051016">
    <property type="term" value="P:barbed-end actin filament capping"/>
    <property type="evidence" value="ECO:0007669"/>
    <property type="project" value="TreeGrafter"/>
</dbReference>
<evidence type="ECO:0000313" key="10">
    <source>
        <dbReference type="Proteomes" id="UP000031668"/>
    </source>
</evidence>
<dbReference type="Pfam" id="PF00241">
    <property type="entry name" value="Cofilin_ADF"/>
    <property type="match status" value="1"/>
</dbReference>
<dbReference type="GO" id="GO:0010591">
    <property type="term" value="P:regulation of lamellipodium assembly"/>
    <property type="evidence" value="ECO:0007669"/>
    <property type="project" value="TreeGrafter"/>
</dbReference>
<dbReference type="InterPro" id="IPR028458">
    <property type="entry name" value="Twinfilin"/>
</dbReference>
<dbReference type="InterPro" id="IPR029006">
    <property type="entry name" value="ADF-H/Gelsolin-like_dom_sf"/>
</dbReference>
<comment type="similarity">
    <text evidence="2">Belongs to the actin-binding proteins ADF family. Twinfilin subfamily.</text>
</comment>
<dbReference type="PROSITE" id="PS51263">
    <property type="entry name" value="ADF_H"/>
    <property type="match status" value="1"/>
</dbReference>
<feature type="domain" description="ADF-H" evidence="8">
    <location>
        <begin position="56"/>
        <end position="191"/>
    </location>
</feature>
<dbReference type="GO" id="GO:0051015">
    <property type="term" value="F:actin filament binding"/>
    <property type="evidence" value="ECO:0007669"/>
    <property type="project" value="TreeGrafter"/>
</dbReference>
<dbReference type="PANTHER" id="PTHR13759:SF1">
    <property type="entry name" value="TWINFILIN"/>
    <property type="match status" value="1"/>
</dbReference>
<dbReference type="GO" id="GO:0005884">
    <property type="term" value="C:actin filament"/>
    <property type="evidence" value="ECO:0007669"/>
    <property type="project" value="TreeGrafter"/>
</dbReference>
<evidence type="ECO:0000256" key="5">
    <source>
        <dbReference type="ARBA" id="ARBA00023203"/>
    </source>
</evidence>
<keyword evidence="3" id="KW-0963">Cytoplasm</keyword>
<comment type="subunit">
    <text evidence="7">Interacts with G-actin; ADP-actin form.</text>
</comment>
<dbReference type="Gene3D" id="3.40.20.10">
    <property type="entry name" value="Severin"/>
    <property type="match status" value="1"/>
</dbReference>
<gene>
    <name evidence="9" type="ORF">RF11_07658</name>
</gene>
<dbReference type="PANTHER" id="PTHR13759">
    <property type="entry name" value="TWINFILIN"/>
    <property type="match status" value="1"/>
</dbReference>
<evidence type="ECO:0000256" key="3">
    <source>
        <dbReference type="ARBA" id="ARBA00022490"/>
    </source>
</evidence>
<reference evidence="9 10" key="1">
    <citation type="journal article" date="2014" name="Genome Biol. Evol.">
        <title>The genome of the myxosporean Thelohanellus kitauei shows adaptations to nutrient acquisition within its fish host.</title>
        <authorList>
            <person name="Yang Y."/>
            <person name="Xiong J."/>
            <person name="Zhou Z."/>
            <person name="Huo F."/>
            <person name="Miao W."/>
            <person name="Ran C."/>
            <person name="Liu Y."/>
            <person name="Zhang J."/>
            <person name="Feng J."/>
            <person name="Wang M."/>
            <person name="Wang M."/>
            <person name="Wang L."/>
            <person name="Yao B."/>
        </authorList>
    </citation>
    <scope>NUCLEOTIDE SEQUENCE [LARGE SCALE GENOMIC DNA]</scope>
    <source>
        <strain evidence="9">Wuqing</strain>
    </source>
</reference>
<dbReference type="FunFam" id="3.40.20.10:FF:000007">
    <property type="entry name" value="Twinfilin-1 isoform 1"/>
    <property type="match status" value="1"/>
</dbReference>
<proteinExistence type="inferred from homology"/>
<keyword evidence="6" id="KW-0206">Cytoskeleton</keyword>
<dbReference type="Proteomes" id="UP000031668">
    <property type="component" value="Unassembled WGS sequence"/>
</dbReference>
<protein>
    <submittedName>
        <fullName evidence="9">Twinfilin-2-A</fullName>
    </submittedName>
</protein>
<keyword evidence="10" id="KW-1185">Reference proteome</keyword>
<evidence type="ECO:0000256" key="4">
    <source>
        <dbReference type="ARBA" id="ARBA00022737"/>
    </source>
</evidence>
<evidence type="ECO:0000256" key="1">
    <source>
        <dbReference type="ARBA" id="ARBA00004245"/>
    </source>
</evidence>
<dbReference type="GO" id="GO:0003785">
    <property type="term" value="F:actin monomer binding"/>
    <property type="evidence" value="ECO:0007669"/>
    <property type="project" value="TreeGrafter"/>
</dbReference>
<dbReference type="GO" id="GO:0010976">
    <property type="term" value="P:positive regulation of neuron projection development"/>
    <property type="evidence" value="ECO:0007669"/>
    <property type="project" value="TreeGrafter"/>
</dbReference>
<evidence type="ECO:0000313" key="9">
    <source>
        <dbReference type="EMBL" id="KII67350.1"/>
    </source>
</evidence>
<comment type="subcellular location">
    <subcellularLocation>
        <location evidence="1">Cytoplasm</location>
        <location evidence="1">Cytoskeleton</location>
    </subcellularLocation>
</comment>
<keyword evidence="5" id="KW-0009">Actin-binding</keyword>
<evidence type="ECO:0000256" key="7">
    <source>
        <dbReference type="ARBA" id="ARBA00038532"/>
    </source>
</evidence>
<dbReference type="OMA" id="ICTQTEN"/>
<dbReference type="GO" id="GO:0030042">
    <property type="term" value="P:actin filament depolymerization"/>
    <property type="evidence" value="ECO:0007669"/>
    <property type="project" value="TreeGrafter"/>
</dbReference>
<accession>A0A0C2MT03</accession>
<dbReference type="InterPro" id="IPR002108">
    <property type="entry name" value="ADF-H"/>
</dbReference>
<comment type="caution">
    <text evidence="9">The sequence shown here is derived from an EMBL/GenBank/DDBJ whole genome shotgun (WGS) entry which is preliminary data.</text>
</comment>